<dbReference type="GO" id="GO:0071978">
    <property type="term" value="P:bacterial-type flagellum-dependent swarming motility"/>
    <property type="evidence" value="ECO:0007669"/>
    <property type="project" value="TreeGrafter"/>
</dbReference>
<proteinExistence type="inferred from homology"/>
<dbReference type="SUPFAM" id="SSF101801">
    <property type="entry name" value="Surface presentation of antigens (SPOA)"/>
    <property type="match status" value="1"/>
</dbReference>
<comment type="caution">
    <text evidence="4">The sequence shown here is derived from an EMBL/GenBank/DDBJ whole genome shotgun (WGS) entry which is preliminary data.</text>
</comment>
<dbReference type="Gene3D" id="2.30.330.10">
    <property type="entry name" value="SpoA-like"/>
    <property type="match status" value="1"/>
</dbReference>
<keyword evidence="2" id="KW-0843">Virulence</keyword>
<evidence type="ECO:0000256" key="2">
    <source>
        <dbReference type="ARBA" id="ARBA00023026"/>
    </source>
</evidence>
<dbReference type="InterPro" id="IPR003283">
    <property type="entry name" value="T3SS_OMP_SpaO"/>
</dbReference>
<keyword evidence="5" id="KW-1185">Reference proteome</keyword>
<dbReference type="PRINTS" id="PR01339">
    <property type="entry name" value="TYPE3OMOPROT"/>
</dbReference>
<name>A0A7V7PL57_9HYPH</name>
<feature type="domain" description="Flagellar motor switch protein FliN-like C-terminal" evidence="3">
    <location>
        <begin position="273"/>
        <end position="346"/>
    </location>
</feature>
<accession>A0A7V7PL57</accession>
<dbReference type="Proteomes" id="UP000432089">
    <property type="component" value="Unassembled WGS sequence"/>
</dbReference>
<dbReference type="AlphaFoldDB" id="A0A7V7PL57"/>
<dbReference type="InterPro" id="IPR036429">
    <property type="entry name" value="SpoA-like_sf"/>
</dbReference>
<evidence type="ECO:0000313" key="4">
    <source>
        <dbReference type="EMBL" id="KAB0676846.1"/>
    </source>
</evidence>
<sequence>MLYEPQLFIENGEGTAARLQLWNAFASLAGEPLPLTTGTFTVSFATAPDTATLGCRVSVAEPAGEVFAVLERFPFAEIAPVELSPGDLAALPPDFAEALLEGVLALVASLVPPGSDLGDARVAGLARAGAVPAGSEWLRLTIESASREPIAALVGLSRQWLLDYLARHTLPASRRAGPLAERVLLPADITLGSIALTRAELAALEPGDVTVLPERAAGSLTVRVGETAFEFSPVEGGYASSGPRPIDRPRPVRFRPETAAMSDTPEAEAPARSLDEIAVAVDFDLGRVDVPFATIASWTPGTVVALGAPATEPGVAVTIRVNGEAVGAGDLVRLDDRVGVRITRLLPL</sequence>
<evidence type="ECO:0000256" key="1">
    <source>
        <dbReference type="ARBA" id="ARBA00009226"/>
    </source>
</evidence>
<evidence type="ECO:0000259" key="3">
    <source>
        <dbReference type="Pfam" id="PF01052"/>
    </source>
</evidence>
<comment type="similarity">
    <text evidence="1">Belongs to the FliN/MopA/SpaO family.</text>
</comment>
<dbReference type="RefSeq" id="WP_150972852.1">
    <property type="nucleotide sequence ID" value="NZ_VZDO01000020.1"/>
</dbReference>
<evidence type="ECO:0000313" key="5">
    <source>
        <dbReference type="Proteomes" id="UP000432089"/>
    </source>
</evidence>
<dbReference type="EMBL" id="VZDO01000020">
    <property type="protein sequence ID" value="KAB0676846.1"/>
    <property type="molecule type" value="Genomic_DNA"/>
</dbReference>
<gene>
    <name evidence="4" type="ORF">F6X38_19945</name>
</gene>
<dbReference type="GO" id="GO:0050918">
    <property type="term" value="P:positive chemotaxis"/>
    <property type="evidence" value="ECO:0007669"/>
    <property type="project" value="TreeGrafter"/>
</dbReference>
<dbReference type="Pfam" id="PF01052">
    <property type="entry name" value="FliMN_C"/>
    <property type="match status" value="1"/>
</dbReference>
<organism evidence="4 5">
    <name type="scientific">Plantimonas leprariae</name>
    <dbReference type="NCBI Taxonomy" id="2615207"/>
    <lineage>
        <taxon>Bacteria</taxon>
        <taxon>Pseudomonadati</taxon>
        <taxon>Pseudomonadota</taxon>
        <taxon>Alphaproteobacteria</taxon>
        <taxon>Hyphomicrobiales</taxon>
        <taxon>Aurantimonadaceae</taxon>
        <taxon>Plantimonas</taxon>
    </lineage>
</organism>
<dbReference type="GO" id="GO:0009306">
    <property type="term" value="P:protein secretion"/>
    <property type="evidence" value="ECO:0007669"/>
    <property type="project" value="InterPro"/>
</dbReference>
<protein>
    <recommendedName>
        <fullName evidence="3">Flagellar motor switch protein FliN-like C-terminal domain-containing protein</fullName>
    </recommendedName>
</protein>
<dbReference type="PANTHER" id="PTHR30034">
    <property type="entry name" value="FLAGELLAR MOTOR SWITCH PROTEIN FLIM"/>
    <property type="match status" value="1"/>
</dbReference>
<reference evidence="4 5" key="1">
    <citation type="submission" date="2019-09" db="EMBL/GenBank/DDBJ databases">
        <title>YIM 132180 draft genome.</title>
        <authorList>
            <person name="Zhang K."/>
        </authorList>
    </citation>
    <scope>NUCLEOTIDE SEQUENCE [LARGE SCALE GENOMIC DNA]</scope>
    <source>
        <strain evidence="4 5">YIM 132180</strain>
    </source>
</reference>
<dbReference type="PANTHER" id="PTHR30034:SF6">
    <property type="entry name" value="YOP PROTEINS TRANSLOCATION PROTEIN Q"/>
    <property type="match status" value="1"/>
</dbReference>
<dbReference type="InterPro" id="IPR001543">
    <property type="entry name" value="FliN-like_C"/>
</dbReference>